<evidence type="ECO:0000313" key="1">
    <source>
        <dbReference type="EMBL" id="TMV09693.1"/>
    </source>
</evidence>
<keyword evidence="2" id="KW-1185">Reference proteome</keyword>
<dbReference type="Proteomes" id="UP001193035">
    <property type="component" value="Unassembled WGS sequence"/>
</dbReference>
<protein>
    <submittedName>
        <fullName evidence="1">Uncharacterized protein</fullName>
    </submittedName>
</protein>
<name>A0ABY2X2Y0_9RHOB</name>
<sequence length="93" mass="10619">MTDTIRIDLDTIRVYRNKSEYRTTQRARSSLGHEIVGDGFIVSKLAAILRKENPQFDGLLEVYRGDNPCFIPTPLKTAFRKGPQPKQLRKEAA</sequence>
<evidence type="ECO:0000313" key="2">
    <source>
        <dbReference type="Proteomes" id="UP001193035"/>
    </source>
</evidence>
<dbReference type="EMBL" id="VCPD01000001">
    <property type="protein sequence ID" value="TMV09693.1"/>
    <property type="molecule type" value="Genomic_DNA"/>
</dbReference>
<reference evidence="1 2" key="1">
    <citation type="submission" date="2019-05" db="EMBL/GenBank/DDBJ databases">
        <title>Ruegeria sp. nov., isolated from tidal flat.</title>
        <authorList>
            <person name="Kim W."/>
        </authorList>
    </citation>
    <scope>NUCLEOTIDE SEQUENCE [LARGE SCALE GENOMIC DNA]</scope>
    <source>
        <strain evidence="1 2">CAU 1488</strain>
    </source>
</reference>
<accession>A0ABY2X2Y0</accession>
<proteinExistence type="predicted"/>
<comment type="caution">
    <text evidence="1">The sequence shown here is derived from an EMBL/GenBank/DDBJ whole genome shotgun (WGS) entry which is preliminary data.</text>
</comment>
<dbReference type="RefSeq" id="WP_138839752.1">
    <property type="nucleotide sequence ID" value="NZ_VCPD01000001.1"/>
</dbReference>
<organism evidence="1 2">
    <name type="scientific">Ruegeria sediminis</name>
    <dbReference type="NCBI Taxonomy" id="2583820"/>
    <lineage>
        <taxon>Bacteria</taxon>
        <taxon>Pseudomonadati</taxon>
        <taxon>Pseudomonadota</taxon>
        <taxon>Alphaproteobacteria</taxon>
        <taxon>Rhodobacterales</taxon>
        <taxon>Roseobacteraceae</taxon>
        <taxon>Ruegeria</taxon>
    </lineage>
</organism>
<gene>
    <name evidence="1" type="ORF">FGK63_01080</name>
</gene>